<dbReference type="Proteomes" id="UP000698800">
    <property type="component" value="Unassembled WGS sequence"/>
</dbReference>
<organism evidence="2 3">
    <name type="scientific">Glutinoglossum americanum</name>
    <dbReference type="NCBI Taxonomy" id="1670608"/>
    <lineage>
        <taxon>Eukaryota</taxon>
        <taxon>Fungi</taxon>
        <taxon>Dikarya</taxon>
        <taxon>Ascomycota</taxon>
        <taxon>Pezizomycotina</taxon>
        <taxon>Geoglossomycetes</taxon>
        <taxon>Geoglossales</taxon>
        <taxon>Geoglossaceae</taxon>
        <taxon>Glutinoglossum</taxon>
    </lineage>
</organism>
<feature type="compositionally biased region" description="Basic residues" evidence="1">
    <location>
        <begin position="698"/>
        <end position="708"/>
    </location>
</feature>
<feature type="compositionally biased region" description="Basic and acidic residues" evidence="1">
    <location>
        <begin position="369"/>
        <end position="385"/>
    </location>
</feature>
<keyword evidence="3" id="KW-1185">Reference proteome</keyword>
<protein>
    <recommendedName>
        <fullName evidence="4">ORP1 like protein</fullName>
    </recommendedName>
</protein>
<feature type="compositionally biased region" description="Polar residues" evidence="1">
    <location>
        <begin position="315"/>
        <end position="341"/>
    </location>
</feature>
<evidence type="ECO:0008006" key="4">
    <source>
        <dbReference type="Google" id="ProtNLM"/>
    </source>
</evidence>
<gene>
    <name evidence="2" type="ORF">FGG08_007452</name>
</gene>
<comment type="caution">
    <text evidence="2">The sequence shown here is derived from an EMBL/GenBank/DDBJ whole genome shotgun (WGS) entry which is preliminary data.</text>
</comment>
<evidence type="ECO:0000313" key="3">
    <source>
        <dbReference type="Proteomes" id="UP000698800"/>
    </source>
</evidence>
<feature type="region of interest" description="Disordered" evidence="1">
    <location>
        <begin position="533"/>
        <end position="561"/>
    </location>
</feature>
<dbReference type="OrthoDB" id="4161595at2759"/>
<reference evidence="2" key="1">
    <citation type="submission" date="2021-03" db="EMBL/GenBank/DDBJ databases">
        <title>Comparative genomics and phylogenomic investigation of the class Geoglossomycetes provide insights into ecological specialization and systematics.</title>
        <authorList>
            <person name="Melie T."/>
            <person name="Pirro S."/>
            <person name="Miller A.N."/>
            <person name="Quandt A."/>
        </authorList>
    </citation>
    <scope>NUCLEOTIDE SEQUENCE</scope>
    <source>
        <strain evidence="2">GBOQ0MN5Z8</strain>
    </source>
</reference>
<feature type="compositionally biased region" description="Basic and acidic residues" evidence="1">
    <location>
        <begin position="300"/>
        <end position="314"/>
    </location>
</feature>
<feature type="compositionally biased region" description="Basic and acidic residues" evidence="1">
    <location>
        <begin position="675"/>
        <end position="697"/>
    </location>
</feature>
<feature type="compositionally biased region" description="Basic residues" evidence="1">
    <location>
        <begin position="354"/>
        <end position="364"/>
    </location>
</feature>
<feature type="region of interest" description="Disordered" evidence="1">
    <location>
        <begin position="252"/>
        <end position="286"/>
    </location>
</feature>
<evidence type="ECO:0000256" key="1">
    <source>
        <dbReference type="SAM" id="MobiDB-lite"/>
    </source>
</evidence>
<name>A0A9P8HU65_9PEZI</name>
<feature type="region of interest" description="Disordered" evidence="1">
    <location>
        <begin position="604"/>
        <end position="708"/>
    </location>
</feature>
<accession>A0A9P8HU65</accession>
<feature type="region of interest" description="Disordered" evidence="1">
    <location>
        <begin position="300"/>
        <end position="422"/>
    </location>
</feature>
<dbReference type="AlphaFoldDB" id="A0A9P8HU65"/>
<feature type="region of interest" description="Disordered" evidence="1">
    <location>
        <begin position="58"/>
        <end position="158"/>
    </location>
</feature>
<feature type="compositionally biased region" description="Low complexity" evidence="1">
    <location>
        <begin position="640"/>
        <end position="653"/>
    </location>
</feature>
<evidence type="ECO:0000313" key="2">
    <source>
        <dbReference type="EMBL" id="KAH0533934.1"/>
    </source>
</evidence>
<sequence>MDIKTLLNPPMEDGGYGVVNDGESMAWSHHTKAERQLYRYGAEELGRRPANDLYHRRARDATSASQGSHHFRPSYHGEVIDRDGDESPYASTHKSSISRSSFSSFTSSCPSASGTSSSLYPEQDRSFPSPPLPPHARLQSSRATLSAEERHRSSVDAAGFTMTSSYMARSPPYTTSRASPSTTNLHESTYPLVAPSQSESSNSSYNRYFPSPAMTSPESTLAALVSIATADRRGVDHYKGLKWTQGRQDCGSAHVSSIKSEVQNHADSQEPQRQQSIDASGGAASLSTHSLNTRHYLEITNDAKDDPASDRAEKSGSSTPRFVALNSGQGQYLNRKTSQAESISSVSSTPPRSSRGRAKPRRKSPSATKPDRKHSEPRSANETERPALASLSPMPSSHSGGSPAGRPLEHTASTAISPGVHGPKCSYTENCTTGSPLRKVVSHIFGRNKLCTRQIPKSVWVHYCRKHYQRSRYRNPRGFALLQCDLVRKQVDRLQIWGGVTDWVIKVRKREELRLSKEKAERESGVFVRSNDKNVTVDAEDQAPSKNRKRGSTGSGESTKWLLDLTGSEKTTADVLHVLERIEKDIADTGASFPDVEILPNVGQATKTRSSGMVSPRKNTRSRIGSQSVHDPHSGAIYPDSSSGEASSDSGSENVTVNAVDGPTAQAALKRKRKHSEDVSLRRDGLPEAKDHDEQRPATKRRRSRTDL</sequence>
<feature type="compositionally biased region" description="Low complexity" evidence="1">
    <location>
        <begin position="386"/>
        <end position="406"/>
    </location>
</feature>
<dbReference type="EMBL" id="JAGHQL010000308">
    <property type="protein sequence ID" value="KAH0533934.1"/>
    <property type="molecule type" value="Genomic_DNA"/>
</dbReference>
<proteinExistence type="predicted"/>
<feature type="compositionally biased region" description="Polar residues" evidence="1">
    <location>
        <begin position="604"/>
        <end position="613"/>
    </location>
</feature>
<feature type="compositionally biased region" description="Low complexity" evidence="1">
    <location>
        <begin position="91"/>
        <end position="118"/>
    </location>
</feature>
<feature type="compositionally biased region" description="Low complexity" evidence="1">
    <location>
        <begin position="342"/>
        <end position="353"/>
    </location>
</feature>